<dbReference type="GeneID" id="7827902"/>
<protein>
    <recommendedName>
        <fullName evidence="4">Cell surface immobilization antigen</fullName>
    </recommendedName>
</protein>
<dbReference type="InParanoid" id="Q22CR3"/>
<dbReference type="AlphaFoldDB" id="Q22CR3"/>
<evidence type="ECO:0000256" key="1">
    <source>
        <dbReference type="SAM" id="SignalP"/>
    </source>
</evidence>
<dbReference type="RefSeq" id="XP_001030715.1">
    <property type="nucleotide sequence ID" value="XM_001030715.1"/>
</dbReference>
<reference evidence="3" key="1">
    <citation type="journal article" date="2006" name="PLoS Biol.">
        <title>Macronuclear genome sequence of the ciliate Tetrahymena thermophila, a model eukaryote.</title>
        <authorList>
            <person name="Eisen J.A."/>
            <person name="Coyne R.S."/>
            <person name="Wu M."/>
            <person name="Wu D."/>
            <person name="Thiagarajan M."/>
            <person name="Wortman J.R."/>
            <person name="Badger J.H."/>
            <person name="Ren Q."/>
            <person name="Amedeo P."/>
            <person name="Jones K.M."/>
            <person name="Tallon L.J."/>
            <person name="Delcher A.L."/>
            <person name="Salzberg S.L."/>
            <person name="Silva J.C."/>
            <person name="Haas B.J."/>
            <person name="Majoros W.H."/>
            <person name="Farzad M."/>
            <person name="Carlton J.M."/>
            <person name="Smith R.K. Jr."/>
            <person name="Garg J."/>
            <person name="Pearlman R.E."/>
            <person name="Karrer K.M."/>
            <person name="Sun L."/>
            <person name="Manning G."/>
            <person name="Elde N.C."/>
            <person name="Turkewitz A.P."/>
            <person name="Asai D.J."/>
            <person name="Wilkes D.E."/>
            <person name="Wang Y."/>
            <person name="Cai H."/>
            <person name="Collins K."/>
            <person name="Stewart B.A."/>
            <person name="Lee S.R."/>
            <person name="Wilamowska K."/>
            <person name="Weinberg Z."/>
            <person name="Ruzzo W.L."/>
            <person name="Wloga D."/>
            <person name="Gaertig J."/>
            <person name="Frankel J."/>
            <person name="Tsao C.-C."/>
            <person name="Gorovsky M.A."/>
            <person name="Keeling P.J."/>
            <person name="Waller R.F."/>
            <person name="Patron N.J."/>
            <person name="Cherry J.M."/>
            <person name="Stover N.A."/>
            <person name="Krieger C.J."/>
            <person name="del Toro C."/>
            <person name="Ryder H.F."/>
            <person name="Williamson S.C."/>
            <person name="Barbeau R.A."/>
            <person name="Hamilton E.P."/>
            <person name="Orias E."/>
        </authorList>
    </citation>
    <scope>NUCLEOTIDE SEQUENCE [LARGE SCALE GENOMIC DNA]</scope>
    <source>
        <strain evidence="3">SB210</strain>
    </source>
</reference>
<keyword evidence="3" id="KW-1185">Reference proteome</keyword>
<dbReference type="Proteomes" id="UP000009168">
    <property type="component" value="Unassembled WGS sequence"/>
</dbReference>
<dbReference type="Pfam" id="PF06873">
    <property type="entry name" value="SerH"/>
    <property type="match status" value="3"/>
</dbReference>
<accession>Q22CR3</accession>
<feature type="chain" id="PRO_5004200963" description="Cell surface immobilization antigen" evidence="1">
    <location>
        <begin position="21"/>
        <end position="434"/>
    </location>
</feature>
<sequence>MKSLKPILYLLLVNQIFAIGQDVRCSGTTCTTPGTCGATPTVPSGLSWQNGSTNELCAINNCPAGGTSSGLTGASDLFCQSCPGTPDGSIPAKYANVAQTGCVAVFDSCGNSRALNSWTDHDCLGCYGPSLQYARTDKTGCQANVPMDKGNEVPCAGLASPGASCSSQGFCPDPPTVPANLKWMSAGASGKCVIGDCPPDGTNSGLVGASDLFCQSCPGTSNGSAKAIYANSAKNACVASSYTCGSSRPDHTWTNADCLICNGPSVQYAKTDRTGCLVNPPPIPGFDVTCSTLPSECKDVCPNAPKGLSWQIGSTQGKCNIQVCPSAGTDSGIQGASDLFCQSCPGTPKGPIKAVYANFDMTACVASSATCNDFTRPSCTWNDNDCLTCYGQTKQYATEDKCRCQSTPSTSSSSQSSQKILVSTIILISSSLLF</sequence>
<dbReference type="InterPro" id="IPR009670">
    <property type="entry name" value="SerH"/>
</dbReference>
<name>Q22CR3_TETTS</name>
<organism evidence="2 3">
    <name type="scientific">Tetrahymena thermophila (strain SB210)</name>
    <dbReference type="NCBI Taxonomy" id="312017"/>
    <lineage>
        <taxon>Eukaryota</taxon>
        <taxon>Sar</taxon>
        <taxon>Alveolata</taxon>
        <taxon>Ciliophora</taxon>
        <taxon>Intramacronucleata</taxon>
        <taxon>Oligohymenophorea</taxon>
        <taxon>Hymenostomatida</taxon>
        <taxon>Tetrahymenina</taxon>
        <taxon>Tetrahymenidae</taxon>
        <taxon>Tetrahymena</taxon>
    </lineage>
</organism>
<keyword evidence="1" id="KW-0732">Signal</keyword>
<dbReference type="EMBL" id="GG662823">
    <property type="protein sequence ID" value="EAR83052.1"/>
    <property type="molecule type" value="Genomic_DNA"/>
</dbReference>
<dbReference type="KEGG" id="tet:TTHERM_01026160"/>
<evidence type="ECO:0000313" key="2">
    <source>
        <dbReference type="EMBL" id="EAR83052.1"/>
    </source>
</evidence>
<proteinExistence type="predicted"/>
<gene>
    <name evidence="2" type="ORF">TTHERM_01026160</name>
</gene>
<evidence type="ECO:0000313" key="3">
    <source>
        <dbReference type="Proteomes" id="UP000009168"/>
    </source>
</evidence>
<evidence type="ECO:0008006" key="4">
    <source>
        <dbReference type="Google" id="ProtNLM"/>
    </source>
</evidence>
<feature type="signal peptide" evidence="1">
    <location>
        <begin position="1"/>
        <end position="20"/>
    </location>
</feature>
<dbReference type="HOGENOM" id="CLU_043902_0_0_1"/>